<sequence>MGLPTLEFSDSFLDSPHFRERIKCHEIELERTNKFIKDLIKDGSTLITALRNLSAAVQKFSQSLQEFQFECLGDAETDDEVNIAQSFKEFSQLLNTVEEERRRLIQNADDVLITPLEKFRKEQIGAAKEGKKKFDKETEKYYSTLERHLNLSSKKKESYLQEADTQIDKERQLFYDASLEYVFKIQEVQEKKKFEFVEPLLAFLQGLFTFYHEGYELAHEFEPYKQQLQFNLQNTRNNFVSTKQEVEKLMKRIRLADQDYKPPGQWTMEGFLYVQEKRPLGCTWTRHYCTYEKGSKAFTMSNTENKSAGKQNGLVLNQPELFKLKSCIRRKTDSIDKRFCFDIEVVERNDICRGTLFRPLQFFCKVRHGVMTLQALSESNRRLWLEAMDGKEPIYNLPAILSKKEETFLNEAGFNFVRKCIDLVETRGINTMGLYRIGGVNSKVQKLMTTVFSSKAPVDIDLDPETWDNKTITSGLKNYLRCLSEPLMTFKLHKDFIMAVKSDDQNYRVCAVHALVHTLPEKNKEMLELLIKHLVTVSTQSQVNLMTVSNLGVIFGPTLMRSQEETVAAMMNIKFQNIVVEILMENVEKIFHQAPDPNVPLPQPQSRPESRRSRAICLSTGPRKPRSLYTPTLCLADAESDTLSSSPSSTPMGSMESLSSHSSEQNPSSQAASGGPGKDKLLLDLCLAPPRLPHGAAGGTAGGAAGVSSPESSSREDAGRTDSEDALSLSSVSIAPKKAPHFHMDLRPAPLSCSPAPSLRSLHISEGRGSCSGSVQSLSTAELQPKEGVKPAEQPQLPAKQAMRRGTGTVLSNGYQRPGSVVAARALLFESASAPQAGPVGRDAKAMYSCEAEHSHEISFPQGAHFSNVYPSVEPGWLQATYEGKTGLIPENYVVFL</sequence>
<dbReference type="InterPro" id="IPR001849">
    <property type="entry name" value="PH_domain"/>
</dbReference>
<feature type="compositionally biased region" description="Basic and acidic residues" evidence="10">
    <location>
        <begin position="713"/>
        <end position="723"/>
    </location>
</feature>
<dbReference type="Gene3D" id="2.30.29.30">
    <property type="entry name" value="Pleckstrin-homology domain (PH domain)/Phosphotyrosine-binding domain (PTB)"/>
    <property type="match status" value="1"/>
</dbReference>
<dbReference type="InterPro" id="IPR001452">
    <property type="entry name" value="SH3_domain"/>
</dbReference>
<evidence type="ECO:0000256" key="9">
    <source>
        <dbReference type="PROSITE-ProRule" id="PRU00192"/>
    </source>
</evidence>
<dbReference type="GO" id="GO:0007165">
    <property type="term" value="P:signal transduction"/>
    <property type="evidence" value="ECO:0007669"/>
    <property type="project" value="InterPro"/>
</dbReference>
<gene>
    <name evidence="15" type="primary">LOC114867835</name>
</gene>
<keyword evidence="14" id="KW-1185">Reference proteome</keyword>
<evidence type="ECO:0000256" key="4">
    <source>
        <dbReference type="ARBA" id="ARBA00023054"/>
    </source>
</evidence>
<keyword evidence="3" id="KW-0597">Phosphoprotein</keyword>
<feature type="compositionally biased region" description="Low complexity" evidence="10">
    <location>
        <begin position="641"/>
        <end position="669"/>
    </location>
</feature>
<feature type="region of interest" description="Disordered" evidence="10">
    <location>
        <begin position="693"/>
        <end position="731"/>
    </location>
</feature>
<evidence type="ECO:0000259" key="13">
    <source>
        <dbReference type="PROSITE" id="PS50238"/>
    </source>
</evidence>
<evidence type="ECO:0000259" key="12">
    <source>
        <dbReference type="PROSITE" id="PS50003"/>
    </source>
</evidence>
<evidence type="ECO:0000256" key="6">
    <source>
        <dbReference type="ARBA" id="ARBA00070281"/>
    </source>
</evidence>
<dbReference type="SMART" id="SM00233">
    <property type="entry name" value="PH"/>
    <property type="match status" value="1"/>
</dbReference>
<evidence type="ECO:0000256" key="5">
    <source>
        <dbReference type="ARBA" id="ARBA00056973"/>
    </source>
</evidence>
<dbReference type="FunFam" id="1.20.1270.60:FF:000001">
    <property type="entry name" value="Rho GTPase-activating protein 26"/>
    <property type="match status" value="1"/>
</dbReference>
<dbReference type="PANTHER" id="PTHR12552:SF3">
    <property type="entry name" value="RHO GTPASE-ACTIVATING PROTEIN 42"/>
    <property type="match status" value="1"/>
</dbReference>
<feature type="region of interest" description="Disordered" evidence="10">
    <location>
        <begin position="639"/>
        <end position="681"/>
    </location>
</feature>
<comment type="function">
    <text evidence="5">May influence blood pressure by functioning as a GTPase-activating protein for RHOA in vascular smooth muscle.</text>
</comment>
<dbReference type="Gene3D" id="2.30.30.40">
    <property type="entry name" value="SH3 Domains"/>
    <property type="match status" value="1"/>
</dbReference>
<dbReference type="SUPFAM" id="SSF50044">
    <property type="entry name" value="SH3-domain"/>
    <property type="match status" value="1"/>
</dbReference>
<feature type="compositionally biased region" description="Polar residues" evidence="10">
    <location>
        <begin position="771"/>
        <end position="782"/>
    </location>
</feature>
<keyword evidence="2" id="KW-0343">GTPase activation</keyword>
<feature type="domain" description="PH" evidence="12">
    <location>
        <begin position="265"/>
        <end position="393"/>
    </location>
</feature>
<dbReference type="PROSITE" id="PS50003">
    <property type="entry name" value="PH_DOMAIN"/>
    <property type="match status" value="1"/>
</dbReference>
<evidence type="ECO:0000313" key="14">
    <source>
        <dbReference type="Proteomes" id="UP000515150"/>
    </source>
</evidence>
<evidence type="ECO:0000256" key="1">
    <source>
        <dbReference type="ARBA" id="ARBA00022443"/>
    </source>
</evidence>
<dbReference type="Pfam" id="PF16746">
    <property type="entry name" value="BAR_3"/>
    <property type="match status" value="1"/>
</dbReference>
<accession>A0A6P7P9I3</accession>
<reference evidence="15" key="1">
    <citation type="submission" date="2025-08" db="UniProtKB">
        <authorList>
            <consortium name="RefSeq"/>
        </authorList>
    </citation>
    <scope>IDENTIFICATION</scope>
</reference>
<dbReference type="InterPro" id="IPR036028">
    <property type="entry name" value="SH3-like_dom_sf"/>
</dbReference>
<dbReference type="InterPro" id="IPR047225">
    <property type="entry name" value="PH_GRAF"/>
</dbReference>
<dbReference type="InterPro" id="IPR047234">
    <property type="entry name" value="GRAF_fam"/>
</dbReference>
<feature type="domain" description="SH3" evidence="11">
    <location>
        <begin position="839"/>
        <end position="897"/>
    </location>
</feature>
<dbReference type="SMART" id="SM00324">
    <property type="entry name" value="RhoGAP"/>
    <property type="match status" value="1"/>
</dbReference>
<evidence type="ECO:0000259" key="11">
    <source>
        <dbReference type="PROSITE" id="PS50002"/>
    </source>
</evidence>
<dbReference type="PANTHER" id="PTHR12552">
    <property type="entry name" value="OLIGOPHRENIN 1"/>
    <property type="match status" value="1"/>
</dbReference>
<evidence type="ECO:0000256" key="7">
    <source>
        <dbReference type="ARBA" id="ARBA00081471"/>
    </source>
</evidence>
<dbReference type="FunFam" id="2.30.30.40:FF:000114">
    <property type="entry name" value="Rho GTPase activating protein 42"/>
    <property type="match status" value="1"/>
</dbReference>
<feature type="domain" description="Rho-GAP" evidence="13">
    <location>
        <begin position="395"/>
        <end position="591"/>
    </location>
</feature>
<evidence type="ECO:0000256" key="8">
    <source>
        <dbReference type="ARBA" id="ARBA00083396"/>
    </source>
</evidence>
<dbReference type="InterPro" id="IPR004148">
    <property type="entry name" value="BAR_dom"/>
</dbReference>
<evidence type="ECO:0000256" key="10">
    <source>
        <dbReference type="SAM" id="MobiDB-lite"/>
    </source>
</evidence>
<dbReference type="PROSITE" id="PS50002">
    <property type="entry name" value="SH3"/>
    <property type="match status" value="1"/>
</dbReference>
<dbReference type="GO" id="GO:0005737">
    <property type="term" value="C:cytoplasm"/>
    <property type="evidence" value="ECO:0007669"/>
    <property type="project" value="InterPro"/>
</dbReference>
<dbReference type="Pfam" id="PF00620">
    <property type="entry name" value="RhoGAP"/>
    <property type="match status" value="1"/>
</dbReference>
<dbReference type="CDD" id="cd01249">
    <property type="entry name" value="BAR-PH_GRAF_family"/>
    <property type="match status" value="1"/>
</dbReference>
<organism evidence="14 15">
    <name type="scientific">Betta splendens</name>
    <name type="common">Siamese fighting fish</name>
    <dbReference type="NCBI Taxonomy" id="158456"/>
    <lineage>
        <taxon>Eukaryota</taxon>
        <taxon>Metazoa</taxon>
        <taxon>Chordata</taxon>
        <taxon>Craniata</taxon>
        <taxon>Vertebrata</taxon>
        <taxon>Euteleostomi</taxon>
        <taxon>Actinopterygii</taxon>
        <taxon>Neopterygii</taxon>
        <taxon>Teleostei</taxon>
        <taxon>Neoteleostei</taxon>
        <taxon>Acanthomorphata</taxon>
        <taxon>Anabantaria</taxon>
        <taxon>Anabantiformes</taxon>
        <taxon>Anabantoidei</taxon>
        <taxon>Osphronemidae</taxon>
        <taxon>Betta</taxon>
    </lineage>
</organism>
<dbReference type="InterPro" id="IPR011993">
    <property type="entry name" value="PH-like_dom_sf"/>
</dbReference>
<dbReference type="InterPro" id="IPR000198">
    <property type="entry name" value="RhoGAP_dom"/>
</dbReference>
<dbReference type="SUPFAM" id="SSF103657">
    <property type="entry name" value="BAR/IMD domain-like"/>
    <property type="match status" value="1"/>
</dbReference>
<dbReference type="SUPFAM" id="SSF50729">
    <property type="entry name" value="PH domain-like"/>
    <property type="match status" value="1"/>
</dbReference>
<dbReference type="Gene3D" id="1.20.1270.60">
    <property type="entry name" value="Arfaptin homology (AH) domain/BAR domain"/>
    <property type="match status" value="1"/>
</dbReference>
<dbReference type="GeneID" id="114867835"/>
<feature type="compositionally biased region" description="Gly residues" evidence="10">
    <location>
        <begin position="696"/>
        <end position="705"/>
    </location>
</feature>
<evidence type="ECO:0000313" key="15">
    <source>
        <dbReference type="RefSeq" id="XP_029026720.1"/>
    </source>
</evidence>
<dbReference type="GO" id="GO:0005096">
    <property type="term" value="F:GTPase activator activity"/>
    <property type="evidence" value="ECO:0007669"/>
    <property type="project" value="UniProtKB-KW"/>
</dbReference>
<name>A0A6P7P9I3_BETSP</name>
<keyword evidence="4" id="KW-0175">Coiled coil</keyword>
<dbReference type="AlphaFoldDB" id="A0A6P7P9I3"/>
<dbReference type="OrthoDB" id="3183924at2759"/>
<dbReference type="FunFam" id="1.10.555.10:FF:000008">
    <property type="entry name" value="Rho GTPase-activating protein 42"/>
    <property type="match status" value="1"/>
</dbReference>
<dbReference type="KEGG" id="bspl:114867835"/>
<keyword evidence="1 9" id="KW-0728">SH3 domain</keyword>
<evidence type="ECO:0000256" key="2">
    <source>
        <dbReference type="ARBA" id="ARBA00022468"/>
    </source>
</evidence>
<feature type="region of interest" description="Disordered" evidence="10">
    <location>
        <begin position="767"/>
        <end position="803"/>
    </location>
</feature>
<dbReference type="SMART" id="SM00326">
    <property type="entry name" value="SH3"/>
    <property type="match status" value="1"/>
</dbReference>
<dbReference type="FunFam" id="2.30.29.30:FF:000161">
    <property type="entry name" value="Rho GTPase activating protein 42"/>
    <property type="match status" value="1"/>
</dbReference>
<dbReference type="PROSITE" id="PS50238">
    <property type="entry name" value="RHOGAP"/>
    <property type="match status" value="1"/>
</dbReference>
<dbReference type="Gene3D" id="1.10.555.10">
    <property type="entry name" value="Rho GTPase activation protein"/>
    <property type="match status" value="1"/>
</dbReference>
<dbReference type="CTD" id="569534"/>
<feature type="region of interest" description="Disordered" evidence="10">
    <location>
        <begin position="594"/>
        <end position="624"/>
    </location>
</feature>
<evidence type="ECO:0000256" key="3">
    <source>
        <dbReference type="ARBA" id="ARBA00022553"/>
    </source>
</evidence>
<dbReference type="InterPro" id="IPR008936">
    <property type="entry name" value="Rho_GTPase_activation_prot"/>
</dbReference>
<protein>
    <recommendedName>
        <fullName evidence="6">Rho GTPase-activating protein 42</fullName>
    </recommendedName>
    <alternativeName>
        <fullName evidence="7">Rho GTPase-activating protein 10-like</fullName>
    </alternativeName>
    <alternativeName>
        <fullName evidence="8">Rho-type GTPase-activating protein 42</fullName>
    </alternativeName>
</protein>
<dbReference type="Proteomes" id="UP000515150">
    <property type="component" value="Chromosome 13"/>
</dbReference>
<dbReference type="RefSeq" id="XP_029026720.1">
    <property type="nucleotide sequence ID" value="XM_029170887.3"/>
</dbReference>
<proteinExistence type="predicted"/>
<dbReference type="InterPro" id="IPR027267">
    <property type="entry name" value="AH/BAR_dom_sf"/>
</dbReference>
<dbReference type="SUPFAM" id="SSF48350">
    <property type="entry name" value="GTPase activation domain, GAP"/>
    <property type="match status" value="1"/>
</dbReference>